<organism evidence="2 3">
    <name type="scientific">Puccinia striiformis f. sp. tritici PST-78</name>
    <dbReference type="NCBI Taxonomy" id="1165861"/>
    <lineage>
        <taxon>Eukaryota</taxon>
        <taxon>Fungi</taxon>
        <taxon>Dikarya</taxon>
        <taxon>Basidiomycota</taxon>
        <taxon>Pucciniomycotina</taxon>
        <taxon>Pucciniomycetes</taxon>
        <taxon>Pucciniales</taxon>
        <taxon>Pucciniaceae</taxon>
        <taxon>Puccinia</taxon>
    </lineage>
</organism>
<feature type="region of interest" description="Disordered" evidence="1">
    <location>
        <begin position="22"/>
        <end position="95"/>
    </location>
</feature>
<gene>
    <name evidence="2" type="ORF">PSTG_19637</name>
</gene>
<feature type="compositionally biased region" description="Basic and acidic residues" evidence="1">
    <location>
        <begin position="59"/>
        <end position="69"/>
    </location>
</feature>
<dbReference type="EMBL" id="AJIL01007215">
    <property type="protein sequence ID" value="KNE86994.1"/>
    <property type="molecule type" value="Genomic_DNA"/>
</dbReference>
<name>A0A0L0UJY3_9BASI</name>
<feature type="non-terminal residue" evidence="2">
    <location>
        <position position="95"/>
    </location>
</feature>
<dbReference type="AlphaFoldDB" id="A0A0L0UJY3"/>
<evidence type="ECO:0000256" key="1">
    <source>
        <dbReference type="SAM" id="MobiDB-lite"/>
    </source>
</evidence>
<reference evidence="3" key="1">
    <citation type="submission" date="2014-03" db="EMBL/GenBank/DDBJ databases">
        <title>The Genome Sequence of Puccinia striiformis f. sp. tritici PST-78.</title>
        <authorList>
            <consortium name="The Broad Institute Genome Sequencing Platform"/>
            <person name="Cuomo C."/>
            <person name="Hulbert S."/>
            <person name="Chen X."/>
            <person name="Walker B."/>
            <person name="Young S.K."/>
            <person name="Zeng Q."/>
            <person name="Gargeya S."/>
            <person name="Fitzgerald M."/>
            <person name="Haas B."/>
            <person name="Abouelleil A."/>
            <person name="Alvarado L."/>
            <person name="Arachchi H.M."/>
            <person name="Berlin A.M."/>
            <person name="Chapman S.B."/>
            <person name="Goldberg J."/>
            <person name="Griggs A."/>
            <person name="Gujja S."/>
            <person name="Hansen M."/>
            <person name="Howarth C."/>
            <person name="Imamovic A."/>
            <person name="Larimer J."/>
            <person name="McCowan C."/>
            <person name="Montmayeur A."/>
            <person name="Murphy C."/>
            <person name="Neiman D."/>
            <person name="Pearson M."/>
            <person name="Priest M."/>
            <person name="Roberts A."/>
            <person name="Saif S."/>
            <person name="Shea T."/>
            <person name="Sisk P."/>
            <person name="Sykes S."/>
            <person name="Wortman J."/>
            <person name="Nusbaum C."/>
            <person name="Birren B."/>
        </authorList>
    </citation>
    <scope>NUCLEOTIDE SEQUENCE [LARGE SCALE GENOMIC DNA]</scope>
    <source>
        <strain evidence="3">race PST-78</strain>
    </source>
</reference>
<accession>A0A0L0UJY3</accession>
<evidence type="ECO:0000313" key="2">
    <source>
        <dbReference type="EMBL" id="KNE86994.1"/>
    </source>
</evidence>
<protein>
    <submittedName>
        <fullName evidence="2">Uncharacterized protein</fullName>
    </submittedName>
</protein>
<sequence>MGPPRRIEERCFSIQVENYESTSVDKASLPRRDGLTGSNLDTSDDDAGLADSDLGTTDNDSRITDEDSRTTVSELGTSASTPSISKDDSESPEIL</sequence>
<feature type="compositionally biased region" description="Polar residues" evidence="1">
    <location>
        <begin position="70"/>
        <end position="84"/>
    </location>
</feature>
<keyword evidence="3" id="KW-1185">Reference proteome</keyword>
<dbReference type="Proteomes" id="UP000054564">
    <property type="component" value="Unassembled WGS sequence"/>
</dbReference>
<proteinExistence type="predicted"/>
<evidence type="ECO:0000313" key="3">
    <source>
        <dbReference type="Proteomes" id="UP000054564"/>
    </source>
</evidence>
<comment type="caution">
    <text evidence="2">The sequence shown here is derived from an EMBL/GenBank/DDBJ whole genome shotgun (WGS) entry which is preliminary data.</text>
</comment>